<keyword evidence="5" id="KW-0206">Cytoskeleton</keyword>
<reference evidence="8" key="2">
    <citation type="submission" date="2013-03" db="EMBL/GenBank/DDBJ databases">
        <authorList>
            <person name="Motta M.C.M."/>
            <person name="Martins A.C.A."/>
            <person name="Preta C.M.C.C."/>
            <person name="Silva R."/>
            <person name="de Souza S.S."/>
            <person name="Klein C.C."/>
            <person name="de Almeida L.G.P."/>
            <person name="Cunha O.L."/>
            <person name="Colabardini A.C."/>
            <person name="Lima B.A."/>
            <person name="Machado C.R."/>
            <person name="Soares C.M.A."/>
            <person name="de Menezes C.B.A."/>
            <person name="Bartolomeu D.C."/>
            <person name="Grisard E.C."/>
            <person name="Fantinatti-Garboggini F."/>
            <person name="Rodrigues-Luiz G.F."/>
            <person name="Wagner G."/>
            <person name="Goldman G.H."/>
            <person name="Fietto J.L.R."/>
            <person name="Ciapina L.P."/>
            <person name="Brocchi M."/>
            <person name="Elias M.C."/>
            <person name="Goldman M.H.S."/>
            <person name="Sagot M.-F."/>
            <person name="Pereira M."/>
            <person name="Stoco P.H."/>
            <person name="Teixeira S.M.R."/>
            <person name="de Mendonca-Neto R.P."/>
            <person name="Maciel T.E.F."/>
            <person name="Mendes T.A.O."/>
            <person name="Urmenyi T.P."/>
            <person name="Teixeira M.M.G."/>
            <person name="de Camargo E.F.P."/>
            <person name="de Sousa W."/>
            <person name="Schenkman S."/>
            <person name="de Vasconcelos A.T.R."/>
        </authorList>
    </citation>
    <scope>NUCLEOTIDE SEQUENCE</scope>
</reference>
<feature type="domain" description="DM10" evidence="7">
    <location>
        <begin position="243"/>
        <end position="365"/>
    </location>
</feature>
<dbReference type="Gene3D" id="1.10.238.10">
    <property type="entry name" value="EF-hand"/>
    <property type="match status" value="1"/>
</dbReference>
<comment type="caution">
    <text evidence="8">The sequence shown here is derived from an EMBL/GenBank/DDBJ whole genome shotgun (WGS) entry which is preliminary data.</text>
</comment>
<dbReference type="InterPro" id="IPR040193">
    <property type="entry name" value="EFHC1/EFHC2/EFHB"/>
</dbReference>
<name>S9W654_9TRYP</name>
<dbReference type="Gene3D" id="2.30.29.170">
    <property type="match status" value="3"/>
</dbReference>
<evidence type="ECO:0000313" key="10">
    <source>
        <dbReference type="Proteomes" id="UP000015354"/>
    </source>
</evidence>
<dbReference type="GO" id="GO:0072686">
    <property type="term" value="C:mitotic spindle"/>
    <property type="evidence" value="ECO:0007669"/>
    <property type="project" value="TreeGrafter"/>
</dbReference>
<dbReference type="FunFam" id="2.30.29.170:FF:000007">
    <property type="entry name" value="EF-Hand domain-Containing protein 1 homolog"/>
    <property type="match status" value="1"/>
</dbReference>
<evidence type="ECO:0000313" key="8">
    <source>
        <dbReference type="EMBL" id="EPY34696.1"/>
    </source>
</evidence>
<dbReference type="Proteomes" id="UP000015354">
    <property type="component" value="Unassembled WGS sequence"/>
</dbReference>
<gene>
    <name evidence="9" type="ORF">STCU_00515</name>
    <name evidence="8" type="ORF">STCU_01406</name>
</gene>
<evidence type="ECO:0000256" key="3">
    <source>
        <dbReference type="ARBA" id="ARBA00022490"/>
    </source>
</evidence>
<dbReference type="GO" id="GO:0060285">
    <property type="term" value="P:cilium-dependent cell motility"/>
    <property type="evidence" value="ECO:0007669"/>
    <property type="project" value="TreeGrafter"/>
</dbReference>
<evidence type="ECO:0000256" key="2">
    <source>
        <dbReference type="ARBA" id="ARBA00004245"/>
    </source>
</evidence>
<dbReference type="AlphaFoldDB" id="S9W654"/>
<keyword evidence="4" id="KW-0677">Repeat</keyword>
<dbReference type="SMART" id="SM00676">
    <property type="entry name" value="DM10"/>
    <property type="match status" value="3"/>
</dbReference>
<dbReference type="GO" id="GO:0043014">
    <property type="term" value="F:alpha-tubulin binding"/>
    <property type="evidence" value="ECO:0007669"/>
    <property type="project" value="TreeGrafter"/>
</dbReference>
<dbReference type="GO" id="GO:0007052">
    <property type="term" value="P:mitotic spindle organization"/>
    <property type="evidence" value="ECO:0007669"/>
    <property type="project" value="TreeGrafter"/>
</dbReference>
<evidence type="ECO:0000256" key="4">
    <source>
        <dbReference type="ARBA" id="ARBA00022737"/>
    </source>
</evidence>
<dbReference type="InterPro" id="IPR006602">
    <property type="entry name" value="DM10_dom"/>
</dbReference>
<keyword evidence="6" id="KW-0966">Cell projection</keyword>
<accession>S9W654</accession>
<sequence>MAFNESQQMKKDFRLPMVPGSTCGEELMRRNYHKSHVVGSRPDCATTYGSVPQDQTLKPADTMQAAGSTRAPGLSKEDCALLAGKVLRFFAYTIETVPESSVEKERVRKVFIQYFLEDNTMSVTEPKEDNSGIAFRANLKRHIVPAPDGTPITFQNFQVGEPITFYGNTYMVYDADAFTRDFMCSIGQELAPAFDVPDDLYTTMRNQPAARAHDVQSLAAGTNLDIMLTPDQVRATQQFLANDRKVLRCDCTWDDSVSLHGYKHFLTLYYFLSDGSLALVEKETQNSGRDPFPRFFSRQKIARPTDPNGKFDSSTLGSVTFKENKNTDYYSDKDIRIGKVLDLYGRKVKIHGYNQFTKDYLEKTFGITDHTVIPGAVPPPFVPPGTVRREATDGEVLERHQKKQLDLRKHKFATAAVKFLMRLDNDLFADCIRRFVLAFYPADNSIAIFEPVIRNSGIVGGKFLQRQQVRAPSGEYFTSNDFYVGAKVVINKYAFVVLKTDEHSLNYMESNADEFSHSDINRIVRKMQAMLTSKPSGLADAFHAADQESKELNMETLLGIFERLQLDMPEQELLTVLRYFDHNNESYVSYEEVASRVLPEGAQVSSDARPWTEIYEQSVRQEQTAFVVDEEQEARKREAVACTEAAAAGAMTVLELFDQRRQLFIKELHAIVDYARDSLLGTDEFKRCLRQKLQVSNATLPDDQLNALCGKLFPPAFPRVSYEELMRLFNGTSTLHHTLKLIAQKKTC</sequence>
<dbReference type="PANTHER" id="PTHR12086">
    <property type="entry name" value="EF-HAND DOMAIN C-TERMINAL CONTAINING PROTEIN"/>
    <property type="match status" value="1"/>
</dbReference>
<comment type="subcellular location">
    <subcellularLocation>
        <location evidence="1">Cell projection</location>
        <location evidence="1">Cilium</location>
    </subcellularLocation>
    <subcellularLocation>
        <location evidence="2">Cytoplasm</location>
        <location evidence="2">Cytoskeleton</location>
    </subcellularLocation>
</comment>
<dbReference type="SUPFAM" id="SSF47473">
    <property type="entry name" value="EF-hand"/>
    <property type="match status" value="1"/>
</dbReference>
<dbReference type="EMBL" id="ATMH01000515">
    <property type="protein sequence ID" value="EPY36570.1"/>
    <property type="molecule type" value="Genomic_DNA"/>
</dbReference>
<keyword evidence="3" id="KW-0963">Cytoplasm</keyword>
<dbReference type="InterPro" id="IPR011992">
    <property type="entry name" value="EF-hand-dom_pair"/>
</dbReference>
<reference evidence="8 10" key="1">
    <citation type="journal article" date="2013" name="PLoS ONE">
        <title>Predicting the Proteins of Angomonas deanei, Strigomonas culicis and Their Respective Endosymbionts Reveals New Aspects of the Trypanosomatidae Family.</title>
        <authorList>
            <person name="Motta M.C."/>
            <person name="Martins A.C."/>
            <person name="de Souza S.S."/>
            <person name="Catta-Preta C.M."/>
            <person name="Silva R."/>
            <person name="Klein C.C."/>
            <person name="de Almeida L.G."/>
            <person name="de Lima Cunha O."/>
            <person name="Ciapina L.P."/>
            <person name="Brocchi M."/>
            <person name="Colabardini A.C."/>
            <person name="de Araujo Lima B."/>
            <person name="Machado C.R."/>
            <person name="de Almeida Soares C.M."/>
            <person name="Probst C.M."/>
            <person name="de Menezes C.B."/>
            <person name="Thompson C.E."/>
            <person name="Bartholomeu D.C."/>
            <person name="Gradia D.F."/>
            <person name="Pavoni D.P."/>
            <person name="Grisard E.C."/>
            <person name="Fantinatti-Garboggini F."/>
            <person name="Marchini F.K."/>
            <person name="Rodrigues-Luiz G.F."/>
            <person name="Wagner G."/>
            <person name="Goldman G.H."/>
            <person name="Fietto J.L."/>
            <person name="Elias M.C."/>
            <person name="Goldman M.H."/>
            <person name="Sagot M.F."/>
            <person name="Pereira M."/>
            <person name="Stoco P.H."/>
            <person name="de Mendonca-Neto R.P."/>
            <person name="Teixeira S.M."/>
            <person name="Maciel T.E."/>
            <person name="de Oliveira Mendes T.A."/>
            <person name="Urmenyi T.P."/>
            <person name="de Souza W."/>
            <person name="Schenkman S."/>
            <person name="de Vasconcelos A.T."/>
        </authorList>
    </citation>
    <scope>NUCLEOTIDE SEQUENCE [LARGE SCALE GENOMIC DNA]</scope>
</reference>
<feature type="domain" description="DM10" evidence="7">
    <location>
        <begin position="413"/>
        <end position="512"/>
    </location>
</feature>
<evidence type="ECO:0000313" key="9">
    <source>
        <dbReference type="EMBL" id="EPY36570.1"/>
    </source>
</evidence>
<dbReference type="FunFam" id="2.30.29.170:FF:000002">
    <property type="entry name" value="EF-hand domain (C-terminal) containing 1"/>
    <property type="match status" value="1"/>
</dbReference>
<evidence type="ECO:0000256" key="6">
    <source>
        <dbReference type="ARBA" id="ARBA00023273"/>
    </source>
</evidence>
<protein>
    <recommendedName>
        <fullName evidence="7">DM10 domain-containing protein</fullName>
    </recommendedName>
</protein>
<evidence type="ECO:0000256" key="5">
    <source>
        <dbReference type="ARBA" id="ARBA00023212"/>
    </source>
</evidence>
<keyword evidence="10" id="KW-1185">Reference proteome</keyword>
<evidence type="ECO:0000256" key="1">
    <source>
        <dbReference type="ARBA" id="ARBA00004138"/>
    </source>
</evidence>
<dbReference type="EMBL" id="ATMH01001406">
    <property type="protein sequence ID" value="EPY34696.1"/>
    <property type="molecule type" value="Genomic_DNA"/>
</dbReference>
<dbReference type="OrthoDB" id="10255210at2759"/>
<dbReference type="PANTHER" id="PTHR12086:SF15">
    <property type="entry name" value="DM10 DOMAIN-CONTAINING PROTEIN"/>
    <property type="match status" value="1"/>
</dbReference>
<proteinExistence type="predicted"/>
<organism evidence="8 10">
    <name type="scientific">Strigomonas culicis</name>
    <dbReference type="NCBI Taxonomy" id="28005"/>
    <lineage>
        <taxon>Eukaryota</taxon>
        <taxon>Discoba</taxon>
        <taxon>Euglenozoa</taxon>
        <taxon>Kinetoplastea</taxon>
        <taxon>Metakinetoplastina</taxon>
        <taxon>Trypanosomatida</taxon>
        <taxon>Trypanosomatidae</taxon>
        <taxon>Strigomonadinae</taxon>
        <taxon>Strigomonas</taxon>
    </lineage>
</organism>
<dbReference type="PROSITE" id="PS51336">
    <property type="entry name" value="DM10"/>
    <property type="match status" value="3"/>
</dbReference>
<dbReference type="GO" id="GO:0000281">
    <property type="term" value="P:mitotic cytokinesis"/>
    <property type="evidence" value="ECO:0007669"/>
    <property type="project" value="TreeGrafter"/>
</dbReference>
<feature type="domain" description="DM10" evidence="7">
    <location>
        <begin position="83"/>
        <end position="187"/>
    </location>
</feature>
<dbReference type="Pfam" id="PF06565">
    <property type="entry name" value="DM10_dom"/>
    <property type="match status" value="3"/>
</dbReference>
<evidence type="ECO:0000259" key="7">
    <source>
        <dbReference type="PROSITE" id="PS51336"/>
    </source>
</evidence>
<dbReference type="GO" id="GO:0005930">
    <property type="term" value="C:axoneme"/>
    <property type="evidence" value="ECO:0007669"/>
    <property type="project" value="TreeGrafter"/>
</dbReference>